<dbReference type="OrthoDB" id="9811434at2"/>
<keyword evidence="4" id="KW-1185">Reference proteome</keyword>
<name>A0A1G5H0S2_9BACT</name>
<dbReference type="InterPro" id="IPR032710">
    <property type="entry name" value="NTF2-like_dom_sf"/>
</dbReference>
<dbReference type="Proteomes" id="UP000198870">
    <property type="component" value="Unassembled WGS sequence"/>
</dbReference>
<accession>A0A1G5H0S2</accession>
<evidence type="ECO:0000259" key="2">
    <source>
        <dbReference type="SMART" id="SM00978"/>
    </source>
</evidence>
<sequence>MNSRKAATCLGLVTLIIILLCLLPESILARAGGGGGGGGFSGGGSGGGAGGSLIAILLAPFLFVYSLVMTILLAKKNTKSKALLSRLEALDSSWDMNKTKARIEMAFFKVQEAWTRRNQEVAKAYMSERLYNKHKTQTDQMLSQNRQNILEQINLTNAQIVEVADFKDDTKDRLWTFIRGSMIDYTIDTETGDILSGKSDTAESFQELWKFMKNDKNEWILDEIDQNIEFTDLMGFTSFSEELPKQA</sequence>
<dbReference type="STRING" id="419481.SAMN05216233_11226"/>
<evidence type="ECO:0000313" key="3">
    <source>
        <dbReference type="EMBL" id="SCY57149.1"/>
    </source>
</evidence>
<proteinExistence type="predicted"/>
<dbReference type="Pfam" id="PF04280">
    <property type="entry name" value="Tim44"/>
    <property type="match status" value="1"/>
</dbReference>
<feature type="transmembrane region" description="Helical" evidence="1">
    <location>
        <begin position="53"/>
        <end position="74"/>
    </location>
</feature>
<dbReference type="Gene3D" id="3.10.450.240">
    <property type="match status" value="1"/>
</dbReference>
<evidence type="ECO:0000313" key="4">
    <source>
        <dbReference type="Proteomes" id="UP000198870"/>
    </source>
</evidence>
<organism evidence="3 4">
    <name type="scientific">Desulfoluna spongiiphila</name>
    <dbReference type="NCBI Taxonomy" id="419481"/>
    <lineage>
        <taxon>Bacteria</taxon>
        <taxon>Pseudomonadati</taxon>
        <taxon>Thermodesulfobacteriota</taxon>
        <taxon>Desulfobacteria</taxon>
        <taxon>Desulfobacterales</taxon>
        <taxon>Desulfolunaceae</taxon>
        <taxon>Desulfoluna</taxon>
    </lineage>
</organism>
<keyword evidence="1" id="KW-0472">Membrane</keyword>
<dbReference type="AlphaFoldDB" id="A0A1G5H0S2"/>
<reference evidence="3 4" key="1">
    <citation type="submission" date="2016-10" db="EMBL/GenBank/DDBJ databases">
        <authorList>
            <person name="de Groot N.N."/>
        </authorList>
    </citation>
    <scope>NUCLEOTIDE SEQUENCE [LARGE SCALE GENOMIC DNA]</scope>
    <source>
        <strain evidence="3 4">AA1</strain>
    </source>
</reference>
<feature type="domain" description="Tim44-like" evidence="2">
    <location>
        <begin position="80"/>
        <end position="226"/>
    </location>
</feature>
<evidence type="ECO:0000256" key="1">
    <source>
        <dbReference type="SAM" id="Phobius"/>
    </source>
</evidence>
<dbReference type="InterPro" id="IPR007379">
    <property type="entry name" value="Tim44-like_dom"/>
</dbReference>
<protein>
    <submittedName>
        <fullName evidence="3">Tim44-like domain-containing protein</fullName>
    </submittedName>
</protein>
<keyword evidence="1" id="KW-0812">Transmembrane</keyword>
<keyword evidence="1" id="KW-1133">Transmembrane helix</keyword>
<dbReference type="SUPFAM" id="SSF54427">
    <property type="entry name" value="NTF2-like"/>
    <property type="match status" value="1"/>
</dbReference>
<gene>
    <name evidence="3" type="ORF">SAMN05216233_11226</name>
</gene>
<dbReference type="SMART" id="SM00978">
    <property type="entry name" value="Tim44"/>
    <property type="match status" value="1"/>
</dbReference>
<dbReference type="EMBL" id="FMUX01000012">
    <property type="protein sequence ID" value="SCY57149.1"/>
    <property type="molecule type" value="Genomic_DNA"/>
</dbReference>
<dbReference type="RefSeq" id="WP_092211867.1">
    <property type="nucleotide sequence ID" value="NZ_FMUX01000012.1"/>
</dbReference>